<feature type="non-terminal residue" evidence="2">
    <location>
        <position position="205"/>
    </location>
</feature>
<keyword evidence="3" id="KW-1185">Reference proteome</keyword>
<sequence>MGQRAVLEHERPAEPVAVDGATSHGRPELRCYHLPLSMLNSPSSWVWFAHRAQQPHPPKATRKTILTIQTPQFTQQYAPTQEPPSTQRAGPTWFCHINGCGKPLADEKTAASHALRHLRLVRPWTSDMIDATELSLNESAQLRGCCEACGGVFLPGQYFADHLSSHGSSGTLCCRRPAIDAEALYARCCALRDEAERSVHTVCIR</sequence>
<reference evidence="2" key="1">
    <citation type="journal article" date="2023" name="Mol. Phylogenet. Evol.">
        <title>Genome-scale phylogeny and comparative genomics of the fungal order Sordariales.</title>
        <authorList>
            <person name="Hensen N."/>
            <person name="Bonometti L."/>
            <person name="Westerberg I."/>
            <person name="Brannstrom I.O."/>
            <person name="Guillou S."/>
            <person name="Cros-Aarteil S."/>
            <person name="Calhoun S."/>
            <person name="Haridas S."/>
            <person name="Kuo A."/>
            <person name="Mondo S."/>
            <person name="Pangilinan J."/>
            <person name="Riley R."/>
            <person name="LaButti K."/>
            <person name="Andreopoulos B."/>
            <person name="Lipzen A."/>
            <person name="Chen C."/>
            <person name="Yan M."/>
            <person name="Daum C."/>
            <person name="Ng V."/>
            <person name="Clum A."/>
            <person name="Steindorff A."/>
            <person name="Ohm R.A."/>
            <person name="Martin F."/>
            <person name="Silar P."/>
            <person name="Natvig D.O."/>
            <person name="Lalanne C."/>
            <person name="Gautier V."/>
            <person name="Ament-Velasquez S.L."/>
            <person name="Kruys A."/>
            <person name="Hutchinson M.I."/>
            <person name="Powell A.J."/>
            <person name="Barry K."/>
            <person name="Miller A.N."/>
            <person name="Grigoriev I.V."/>
            <person name="Debuchy R."/>
            <person name="Gladieux P."/>
            <person name="Hiltunen Thoren M."/>
            <person name="Johannesson H."/>
        </authorList>
    </citation>
    <scope>NUCLEOTIDE SEQUENCE</scope>
    <source>
        <strain evidence="2">CBS 123565</strain>
    </source>
</reference>
<accession>A0AAN6ZCN8</accession>
<feature type="region of interest" description="Disordered" evidence="1">
    <location>
        <begin position="1"/>
        <end position="25"/>
    </location>
</feature>
<dbReference type="EMBL" id="MU853412">
    <property type="protein sequence ID" value="KAK4133402.1"/>
    <property type="molecule type" value="Genomic_DNA"/>
</dbReference>
<protein>
    <submittedName>
        <fullName evidence="2">Uncharacterized protein</fullName>
    </submittedName>
</protein>
<comment type="caution">
    <text evidence="2">The sequence shown here is derived from an EMBL/GenBank/DDBJ whole genome shotgun (WGS) entry which is preliminary data.</text>
</comment>
<dbReference type="Proteomes" id="UP001304895">
    <property type="component" value="Unassembled WGS sequence"/>
</dbReference>
<gene>
    <name evidence="2" type="ORF">BT67DRAFT_423423</name>
</gene>
<organism evidence="2 3">
    <name type="scientific">Trichocladium antarcticum</name>
    <dbReference type="NCBI Taxonomy" id="1450529"/>
    <lineage>
        <taxon>Eukaryota</taxon>
        <taxon>Fungi</taxon>
        <taxon>Dikarya</taxon>
        <taxon>Ascomycota</taxon>
        <taxon>Pezizomycotina</taxon>
        <taxon>Sordariomycetes</taxon>
        <taxon>Sordariomycetidae</taxon>
        <taxon>Sordariales</taxon>
        <taxon>Chaetomiaceae</taxon>
        <taxon>Trichocladium</taxon>
    </lineage>
</organism>
<reference evidence="2" key="2">
    <citation type="submission" date="2023-05" db="EMBL/GenBank/DDBJ databases">
        <authorList>
            <consortium name="Lawrence Berkeley National Laboratory"/>
            <person name="Steindorff A."/>
            <person name="Hensen N."/>
            <person name="Bonometti L."/>
            <person name="Westerberg I."/>
            <person name="Brannstrom I.O."/>
            <person name="Guillou S."/>
            <person name="Cros-Aarteil S."/>
            <person name="Calhoun S."/>
            <person name="Haridas S."/>
            <person name="Kuo A."/>
            <person name="Mondo S."/>
            <person name="Pangilinan J."/>
            <person name="Riley R."/>
            <person name="Labutti K."/>
            <person name="Andreopoulos B."/>
            <person name="Lipzen A."/>
            <person name="Chen C."/>
            <person name="Yanf M."/>
            <person name="Daum C."/>
            <person name="Ng V."/>
            <person name="Clum A."/>
            <person name="Ohm R."/>
            <person name="Martin F."/>
            <person name="Silar P."/>
            <person name="Natvig D."/>
            <person name="Lalanne C."/>
            <person name="Gautier V."/>
            <person name="Ament-Velasquez S.L."/>
            <person name="Kruys A."/>
            <person name="Hutchinson M.I."/>
            <person name="Powell A.J."/>
            <person name="Barry K."/>
            <person name="Miller A.N."/>
            <person name="Grigoriev I.V."/>
            <person name="Debuchy R."/>
            <person name="Gladieux P."/>
            <person name="Thoren M.H."/>
            <person name="Johannesson H."/>
        </authorList>
    </citation>
    <scope>NUCLEOTIDE SEQUENCE</scope>
    <source>
        <strain evidence="2">CBS 123565</strain>
    </source>
</reference>
<evidence type="ECO:0000313" key="2">
    <source>
        <dbReference type="EMBL" id="KAK4133402.1"/>
    </source>
</evidence>
<evidence type="ECO:0000313" key="3">
    <source>
        <dbReference type="Proteomes" id="UP001304895"/>
    </source>
</evidence>
<feature type="compositionally biased region" description="Basic and acidic residues" evidence="1">
    <location>
        <begin position="1"/>
        <end position="13"/>
    </location>
</feature>
<name>A0AAN6ZCN8_9PEZI</name>
<proteinExistence type="predicted"/>
<dbReference type="AlphaFoldDB" id="A0AAN6ZCN8"/>
<evidence type="ECO:0000256" key="1">
    <source>
        <dbReference type="SAM" id="MobiDB-lite"/>
    </source>
</evidence>